<comment type="caution">
    <text evidence="1">The sequence shown here is derived from an EMBL/GenBank/DDBJ whole genome shotgun (WGS) entry which is preliminary data.</text>
</comment>
<reference evidence="1" key="1">
    <citation type="submission" date="2022-09" db="EMBL/GenBank/DDBJ databases">
        <title>Intensive care unit water sources are persistently colonized with multi-drug resistant bacteria and are the site of extensive horizontal gene transfer of antibiotic resistance genes.</title>
        <authorList>
            <person name="Diorio-Toth L."/>
        </authorList>
    </citation>
    <scope>NUCLEOTIDE SEQUENCE</scope>
    <source>
        <strain evidence="1">GD03725</strain>
    </source>
</reference>
<gene>
    <name evidence="1" type="ORF">N5I27_00230</name>
</gene>
<dbReference type="RefSeq" id="WP_279735792.1">
    <property type="nucleotide sequence ID" value="NZ_JAOCEJ010000028.1"/>
</dbReference>
<dbReference type="EMBL" id="JAOCIL010000001">
    <property type="protein sequence ID" value="MDH1436884.1"/>
    <property type="molecule type" value="Genomic_DNA"/>
</dbReference>
<dbReference type="AlphaFoldDB" id="A0AA42U085"/>
<organism evidence="1 2">
    <name type="scientific">Acinetobacter johnsonii</name>
    <dbReference type="NCBI Taxonomy" id="40214"/>
    <lineage>
        <taxon>Bacteria</taxon>
        <taxon>Pseudomonadati</taxon>
        <taxon>Pseudomonadota</taxon>
        <taxon>Gammaproteobacteria</taxon>
        <taxon>Moraxellales</taxon>
        <taxon>Moraxellaceae</taxon>
        <taxon>Acinetobacter</taxon>
    </lineage>
</organism>
<sequence>MADLQRKHDTIRDIHHLQLHESLICALEDANQAEAVVHSIHSLQHLAQQWN</sequence>
<dbReference type="Proteomes" id="UP001161567">
    <property type="component" value="Unassembled WGS sequence"/>
</dbReference>
<name>A0AA42U085_ACIJO</name>
<proteinExistence type="predicted"/>
<evidence type="ECO:0000313" key="1">
    <source>
        <dbReference type="EMBL" id="MDH1436884.1"/>
    </source>
</evidence>
<accession>A0AA42U085</accession>
<evidence type="ECO:0000313" key="2">
    <source>
        <dbReference type="Proteomes" id="UP001161567"/>
    </source>
</evidence>
<protein>
    <submittedName>
        <fullName evidence="1">Uncharacterized protein</fullName>
    </submittedName>
</protein>